<dbReference type="VEuPathDB" id="TrichDB:TRFO_31722"/>
<gene>
    <name evidence="1" type="ORF">TRFO_31722</name>
</gene>
<reference evidence="1" key="1">
    <citation type="submission" date="2016-10" db="EMBL/GenBank/DDBJ databases">
        <authorList>
            <person name="Benchimol M."/>
            <person name="Almeida L.G."/>
            <person name="Vasconcelos A.T."/>
            <person name="Perreira-Neves A."/>
            <person name="Rosa I.A."/>
            <person name="Tasca T."/>
            <person name="Bogo M.R."/>
            <person name="de Souza W."/>
        </authorList>
    </citation>
    <scope>NUCLEOTIDE SEQUENCE [LARGE SCALE GENOMIC DNA]</scope>
    <source>
        <strain evidence="1">K</strain>
    </source>
</reference>
<organism evidence="1 2">
    <name type="scientific">Tritrichomonas foetus</name>
    <dbReference type="NCBI Taxonomy" id="1144522"/>
    <lineage>
        <taxon>Eukaryota</taxon>
        <taxon>Metamonada</taxon>
        <taxon>Parabasalia</taxon>
        <taxon>Tritrichomonadida</taxon>
        <taxon>Tritrichomonadidae</taxon>
        <taxon>Tritrichomonas</taxon>
    </lineage>
</organism>
<dbReference type="InterPro" id="IPR016024">
    <property type="entry name" value="ARM-type_fold"/>
</dbReference>
<dbReference type="GeneID" id="94842801"/>
<dbReference type="SUPFAM" id="SSF48371">
    <property type="entry name" value="ARM repeat"/>
    <property type="match status" value="1"/>
</dbReference>
<proteinExistence type="predicted"/>
<dbReference type="RefSeq" id="XP_068354592.1">
    <property type="nucleotide sequence ID" value="XM_068508097.1"/>
</dbReference>
<accession>A0A1J4JSP8</accession>
<protein>
    <submittedName>
        <fullName evidence="1">Uncharacterized protein</fullName>
    </submittedName>
</protein>
<keyword evidence="2" id="KW-1185">Reference proteome</keyword>
<evidence type="ECO:0000313" key="1">
    <source>
        <dbReference type="EMBL" id="OHT01456.1"/>
    </source>
</evidence>
<evidence type="ECO:0000313" key="2">
    <source>
        <dbReference type="Proteomes" id="UP000179807"/>
    </source>
</evidence>
<sequence length="1098" mass="128539">MSHFVFFMEIQFVEWIEAFRISGSSNVNTISRNIELCLENPQIIPVLLNILSQFPNLSNYASKACLTFLYKTIVKFTNQIEIGSFFQIIEQLLPFFASTIDYNLMIDFYNLVVIIFKRANLSDEQRLFFSQFISNLHSDKKFAHSILFTQAYLKGYFETKEIEIFPQERELFLTISLSIFDILDQNSENLKHILQLYPNCELNEETEKAKEIIFKLADLNYRSFKIRDELTEDQIFPYQNYQKLFIFGGLKFFLTIDLFYKSWKFITHSYLSIVKTKNTDPIKFLFSFIRTHIYNTIHDKRIDSFERNIPLNFYINLIDYSPALITVTFSICQIELLRVEILGLLGDKILLDEIFDSRLQLVKKVASNPIINSIAIKGDNYYTILKKHIDKSIATGKVECIVAAMNVVLIMINKYNHNINNDKDYFLGLLYKSLTSQNTHIITIGLRCLSKFIKNDISICFREQFLPIIKQCCICGVPEVMNRALSTYMEIYMLLNIEIEIEFFVQNQQLLTNLCKVQYDKLLMVYFLSNNFISDELLNNYLQNTIPILNNLKDSNGPEYLHTLSIFLIAAISNEFLFDQFLTYCKLQLDYIFNNITVIVENFSDYFEGLTHVLTGITYICKTINQMQIEFMVSYILIILQQIFFPILSDDENENLPKMVILSILISQCLKYFPPQFLAEISKYIQSFITNLIQDSESKTSNFMKIFYCFPIANLLIPYLDSQILNILNTFFFFNCSNFSELPEFESNYITSFPIKILKYSSNDDIKNKVITCMFDWLQQSFKNIKSKTNSPFLAIDTETKAIFHRFSLALIRHDRHEGRKATLYNLYMREIHKFYDHDFTVDALYFFSKTVEYNSCSIEKHYDIAKLAIQVLSTYFDKNIFQLNPILYCFLLLNTLISARNKIALEFIANNLQIILSKREPGYLSNFDNENCDKESLVNHIANLLLNFAVIISSVPPNTTVNDEVNESNHALMNLIGEDNIVWGLHNFPPNDESQTSGLVHSMIALSDQSSPYFQIAYPEVFKGFVQYFSLNSIHQVRLDGREDLAKMRLAQLYFYGMPKTKQYVEESFENLQSHKQRIYNIVDAFQQQIQQQQQQI</sequence>
<dbReference type="AlphaFoldDB" id="A0A1J4JSP8"/>
<dbReference type="EMBL" id="MLAK01000911">
    <property type="protein sequence ID" value="OHT01456.1"/>
    <property type="molecule type" value="Genomic_DNA"/>
</dbReference>
<name>A0A1J4JSP8_9EUKA</name>
<dbReference type="Proteomes" id="UP000179807">
    <property type="component" value="Unassembled WGS sequence"/>
</dbReference>
<comment type="caution">
    <text evidence="1">The sequence shown here is derived from an EMBL/GenBank/DDBJ whole genome shotgun (WGS) entry which is preliminary data.</text>
</comment>